<dbReference type="AlphaFoldDB" id="Q9YAA5"/>
<dbReference type="STRING" id="272557.APE_2034.1"/>
<dbReference type="EC" id="2.7.7.62" evidence="3"/>
<keyword evidence="1 3" id="KW-0808">Transferase</keyword>
<reference evidence="3 4" key="1">
    <citation type="journal article" date="1999" name="DNA Res.">
        <title>Complete genome sequence of an aerobic hyper-thermophilic crenarchaeon, Aeropyrum pernix K1.</title>
        <authorList>
            <person name="Kawarabayasi Y."/>
            <person name="Hino Y."/>
            <person name="Horikawa H."/>
            <person name="Yamazaki S."/>
            <person name="Haikawa Y."/>
            <person name="Jin-no K."/>
            <person name="Takahashi M."/>
            <person name="Sekine M."/>
            <person name="Baba S."/>
            <person name="Ankai A."/>
            <person name="Kosugi H."/>
            <person name="Hosoyama A."/>
            <person name="Fukui S."/>
            <person name="Nagai Y."/>
            <person name="Nishijima K."/>
            <person name="Nakazawa H."/>
            <person name="Takamiya M."/>
            <person name="Masuda S."/>
            <person name="Funahashi T."/>
            <person name="Tanaka T."/>
            <person name="Kudoh Y."/>
            <person name="Yamazaki J."/>
            <person name="Kushida N."/>
            <person name="Oguchi A."/>
            <person name="Aoki K."/>
            <person name="Kubota K."/>
            <person name="Nakamura Y."/>
            <person name="Nomura N."/>
            <person name="Sako Y."/>
            <person name="Kikuchi H."/>
        </authorList>
    </citation>
    <scope>NUCLEOTIDE SEQUENCE [LARGE SCALE GENOMIC DNA]</scope>
    <source>
        <strain evidence="4">ATCC 700893 / DSM 11879 / JCM 9820 / NBRC 100138 / K1</strain>
    </source>
</reference>
<dbReference type="PANTHER" id="PTHR19136">
    <property type="entry name" value="MOLYBDENUM COFACTOR GUANYLYLTRANSFERASE"/>
    <property type="match status" value="1"/>
</dbReference>
<name>Q9YAA5_AERPE</name>
<accession>Q9YAA5</accession>
<dbReference type="RefSeq" id="WP_010866749.1">
    <property type="nucleotide sequence ID" value="NC_000854.2"/>
</dbReference>
<dbReference type="EMBL" id="BA000002">
    <property type="protein sequence ID" value="BAA81044.2"/>
    <property type="molecule type" value="Genomic_DNA"/>
</dbReference>
<dbReference type="Proteomes" id="UP000002518">
    <property type="component" value="Chromosome"/>
</dbReference>
<evidence type="ECO:0000256" key="1">
    <source>
        <dbReference type="ARBA" id="ARBA00022679"/>
    </source>
</evidence>
<dbReference type="PIR" id="D72507">
    <property type="entry name" value="D72507"/>
</dbReference>
<dbReference type="InterPro" id="IPR029044">
    <property type="entry name" value="Nucleotide-diphossugar_trans"/>
</dbReference>
<dbReference type="PANTHER" id="PTHR19136:SF86">
    <property type="entry name" value="ADENOSYLCOBINAMIDE-PHOSPHATE GUANYLYLTRANSFERASE"/>
    <property type="match status" value="1"/>
</dbReference>
<evidence type="ECO:0000313" key="3">
    <source>
        <dbReference type="EMBL" id="BAA81044.2"/>
    </source>
</evidence>
<dbReference type="InterPro" id="IPR025877">
    <property type="entry name" value="MobA-like_NTP_Trfase"/>
</dbReference>
<dbReference type="eggNOG" id="arCOG01871">
    <property type="taxonomic scope" value="Archaea"/>
</dbReference>
<gene>
    <name evidence="3" type="primary">cobY</name>
    <name evidence="3" type="ordered locus">APE_2034.1</name>
</gene>
<organism evidence="3 4">
    <name type="scientific">Aeropyrum pernix (strain ATCC 700893 / DSM 11879 / JCM 9820 / NBRC 100138 / K1)</name>
    <dbReference type="NCBI Taxonomy" id="272557"/>
    <lineage>
        <taxon>Archaea</taxon>
        <taxon>Thermoproteota</taxon>
        <taxon>Thermoprotei</taxon>
        <taxon>Desulfurococcales</taxon>
        <taxon>Desulfurococcaceae</taxon>
        <taxon>Aeropyrum</taxon>
    </lineage>
</organism>
<dbReference type="GeneID" id="1445143"/>
<keyword evidence="4" id="KW-1185">Reference proteome</keyword>
<proteinExistence type="predicted"/>
<dbReference type="SUPFAM" id="SSF53448">
    <property type="entry name" value="Nucleotide-diphospho-sugar transferases"/>
    <property type="match status" value="1"/>
</dbReference>
<dbReference type="GO" id="GO:0008820">
    <property type="term" value="F:cobinamide phosphate guanylyltransferase activity"/>
    <property type="evidence" value="ECO:0007669"/>
    <property type="project" value="UniProtKB-EC"/>
</dbReference>
<evidence type="ECO:0000259" key="2">
    <source>
        <dbReference type="Pfam" id="PF12804"/>
    </source>
</evidence>
<evidence type="ECO:0000313" key="4">
    <source>
        <dbReference type="Proteomes" id="UP000002518"/>
    </source>
</evidence>
<dbReference type="DNASU" id="1445143"/>
<protein>
    <submittedName>
        <fullName evidence="3">Nucleoside triphosphate:adenosylcobinamide-phosphate guanylyltransferase</fullName>
        <ecNumber evidence="3">2.7.7.62</ecNumber>
    </submittedName>
</protein>
<feature type="domain" description="MobA-like NTP transferase" evidence="2">
    <location>
        <begin position="4"/>
        <end position="130"/>
    </location>
</feature>
<sequence>MIDCLVMAGGQGARMGFREKPLLSVCGQPMLLRVLSALRMACRRIAIVYSRHTPGVKRLCLSGALGAVECIEGPGSYVKDLRLGFSHISTPLLVAPADMPFLNPHHLNLFIDRALADGASIVNLSLRGRGLTGLSVFKHHRGWWRDVETNGCWALDVDTWEDFRRAGELCGGECTGEGLRLEL</sequence>
<dbReference type="EnsemblBacteria" id="BAA81044">
    <property type="protein sequence ID" value="BAA81044"/>
    <property type="gene ID" value="APE_2034.1"/>
</dbReference>
<dbReference type="KEGG" id="ape:APE_2034.1"/>
<keyword evidence="3" id="KW-0548">Nucleotidyltransferase</keyword>
<dbReference type="Gene3D" id="3.90.550.10">
    <property type="entry name" value="Spore Coat Polysaccharide Biosynthesis Protein SpsA, Chain A"/>
    <property type="match status" value="1"/>
</dbReference>
<dbReference type="Pfam" id="PF12804">
    <property type="entry name" value="NTP_transf_3"/>
    <property type="match status" value="1"/>
</dbReference>